<dbReference type="Gene3D" id="3.50.50.60">
    <property type="entry name" value="FAD/NAD(P)-binding domain"/>
    <property type="match status" value="1"/>
</dbReference>
<dbReference type="GO" id="GO:0046872">
    <property type="term" value="F:metal ion binding"/>
    <property type="evidence" value="ECO:0007669"/>
    <property type="project" value="UniProtKB-KW"/>
</dbReference>
<evidence type="ECO:0000256" key="6">
    <source>
        <dbReference type="ARBA" id="ARBA00023002"/>
    </source>
</evidence>
<dbReference type="Pfam" id="PF00037">
    <property type="entry name" value="Fer4"/>
    <property type="match status" value="1"/>
</dbReference>
<dbReference type="PROSITE" id="PS00198">
    <property type="entry name" value="4FE4S_FER_1"/>
    <property type="match status" value="1"/>
</dbReference>
<dbReference type="InterPro" id="IPR036188">
    <property type="entry name" value="FAD/NAD-bd_sf"/>
</dbReference>
<name>A0A1F5VP35_9BACT</name>
<keyword evidence="4" id="KW-0479">Metal-binding</keyword>
<dbReference type="GO" id="GO:0051539">
    <property type="term" value="F:4 iron, 4 sulfur cluster binding"/>
    <property type="evidence" value="ECO:0007669"/>
    <property type="project" value="UniProtKB-KW"/>
</dbReference>
<dbReference type="InterPro" id="IPR017896">
    <property type="entry name" value="4Fe4S_Fe-S-bd"/>
</dbReference>
<evidence type="ECO:0000256" key="8">
    <source>
        <dbReference type="ARBA" id="ARBA00023014"/>
    </source>
</evidence>
<dbReference type="InterPro" id="IPR017900">
    <property type="entry name" value="4Fe4S_Fe_S_CS"/>
</dbReference>
<evidence type="ECO:0000313" key="10">
    <source>
        <dbReference type="EMBL" id="OGF65192.1"/>
    </source>
</evidence>
<proteinExistence type="inferred from homology"/>
<evidence type="ECO:0000256" key="3">
    <source>
        <dbReference type="ARBA" id="ARBA00022485"/>
    </source>
</evidence>
<feature type="domain" description="4Fe-4S ferredoxin-type" evidence="9">
    <location>
        <begin position="242"/>
        <end position="272"/>
    </location>
</feature>
<evidence type="ECO:0000256" key="7">
    <source>
        <dbReference type="ARBA" id="ARBA00023004"/>
    </source>
</evidence>
<reference evidence="10 11" key="1">
    <citation type="journal article" date="2016" name="Nat. Commun.">
        <title>Thousands of microbial genomes shed light on interconnected biogeochemical processes in an aquifer system.</title>
        <authorList>
            <person name="Anantharaman K."/>
            <person name="Brown C.T."/>
            <person name="Hug L.A."/>
            <person name="Sharon I."/>
            <person name="Castelle C.J."/>
            <person name="Probst A.J."/>
            <person name="Thomas B.C."/>
            <person name="Singh A."/>
            <person name="Wilkins M.J."/>
            <person name="Karaoz U."/>
            <person name="Brodie E.L."/>
            <person name="Williams K.H."/>
            <person name="Hubbard S.S."/>
            <person name="Banfield J.F."/>
        </authorList>
    </citation>
    <scope>NUCLEOTIDE SEQUENCE [LARGE SCALE GENOMIC DNA]</scope>
</reference>
<evidence type="ECO:0000259" key="9">
    <source>
        <dbReference type="PROSITE" id="PS51379"/>
    </source>
</evidence>
<evidence type="ECO:0000256" key="2">
    <source>
        <dbReference type="ARBA" id="ARBA00006561"/>
    </source>
</evidence>
<comment type="cofactor">
    <cofactor evidence="1">
        <name>FAD</name>
        <dbReference type="ChEBI" id="CHEBI:57692"/>
    </cofactor>
</comment>
<comment type="similarity">
    <text evidence="2">Belongs to the HdrA family.</text>
</comment>
<dbReference type="GO" id="GO:0016491">
    <property type="term" value="F:oxidoreductase activity"/>
    <property type="evidence" value="ECO:0007669"/>
    <property type="project" value="UniProtKB-KW"/>
</dbReference>
<organism evidence="10 11">
    <name type="scientific">Candidatus Fischerbacteria bacterium RBG_13_37_8</name>
    <dbReference type="NCBI Taxonomy" id="1817863"/>
    <lineage>
        <taxon>Bacteria</taxon>
        <taxon>Candidatus Fischeribacteriota</taxon>
    </lineage>
</organism>
<comment type="caution">
    <text evidence="10">The sequence shown here is derived from an EMBL/GenBank/DDBJ whole genome shotgun (WGS) entry which is preliminary data.</text>
</comment>
<keyword evidence="5" id="KW-0274">FAD</keyword>
<dbReference type="SUPFAM" id="SSF51905">
    <property type="entry name" value="FAD/NAD(P)-binding domain"/>
    <property type="match status" value="1"/>
</dbReference>
<keyword evidence="7" id="KW-0408">Iron</keyword>
<evidence type="ECO:0000256" key="1">
    <source>
        <dbReference type="ARBA" id="ARBA00001974"/>
    </source>
</evidence>
<gene>
    <name evidence="10" type="ORF">A2Y62_17635</name>
</gene>
<keyword evidence="8" id="KW-0411">Iron-sulfur</keyword>
<dbReference type="Pfam" id="PF12831">
    <property type="entry name" value="FAD_oxidored"/>
    <property type="match status" value="1"/>
</dbReference>
<dbReference type="Proteomes" id="UP000178943">
    <property type="component" value="Unassembled WGS sequence"/>
</dbReference>
<keyword evidence="6" id="KW-0560">Oxidoreductase</keyword>
<evidence type="ECO:0000313" key="11">
    <source>
        <dbReference type="Proteomes" id="UP000178943"/>
    </source>
</evidence>
<dbReference type="STRING" id="1817863.A2Y62_17635"/>
<evidence type="ECO:0000256" key="5">
    <source>
        <dbReference type="ARBA" id="ARBA00022827"/>
    </source>
</evidence>
<dbReference type="InterPro" id="IPR039650">
    <property type="entry name" value="HdrA-like"/>
</dbReference>
<dbReference type="SUPFAM" id="SSF54862">
    <property type="entry name" value="4Fe-4S ferredoxins"/>
    <property type="match status" value="1"/>
</dbReference>
<keyword evidence="5" id="KW-0285">Flavoprotein</keyword>
<sequence length="287" mass="32174">MTEKQTSDNQPRIGLYICHCGTNIAPKVNVDQLTDFFTNFPGVVVSRHYMYMCSDPGQDLVKNDIKEKQLNRVVVSSCSPTLHELTFRRACKEAGLNPFLYQMANIREHCSWVTEDTLDATAKAKKIISAALKRVYWHEPLDYIEIDVNPNVLVVGGGITGIEASLRLAGAGRKVYLAERDSTIGGHMAELDKTFPTLDCAACILTPKMGEVKSKENIQLMTYTEVKEVSGGIGSFKVKLRKKPRYVYLDKCNGCGACWDVCPSLLSPYYRKIVRGELLIRERTPQQ</sequence>
<accession>A0A1F5VP35</accession>
<dbReference type="AlphaFoldDB" id="A0A1F5VP35"/>
<dbReference type="EMBL" id="MFGW01000114">
    <property type="protein sequence ID" value="OGF65192.1"/>
    <property type="molecule type" value="Genomic_DNA"/>
</dbReference>
<protein>
    <recommendedName>
        <fullName evidence="9">4Fe-4S ferredoxin-type domain-containing protein</fullName>
    </recommendedName>
</protein>
<dbReference type="PANTHER" id="PTHR43498:SF1">
    <property type="entry name" value="COB--COM HETERODISULFIDE REDUCTASE IRON-SULFUR SUBUNIT A"/>
    <property type="match status" value="1"/>
</dbReference>
<dbReference type="PROSITE" id="PS51379">
    <property type="entry name" value="4FE4S_FER_2"/>
    <property type="match status" value="1"/>
</dbReference>
<evidence type="ECO:0000256" key="4">
    <source>
        <dbReference type="ARBA" id="ARBA00022723"/>
    </source>
</evidence>
<keyword evidence="3" id="KW-0004">4Fe-4S</keyword>
<dbReference type="PANTHER" id="PTHR43498">
    <property type="entry name" value="FERREDOXIN:COB-COM HETERODISULFIDE REDUCTASE SUBUNIT A"/>
    <property type="match status" value="1"/>
</dbReference>